<feature type="compositionally biased region" description="Low complexity" evidence="1">
    <location>
        <begin position="502"/>
        <end position="525"/>
    </location>
</feature>
<dbReference type="InterPro" id="IPR055647">
    <property type="entry name" value="DUF7223"/>
</dbReference>
<organism evidence="4 5">
    <name type="scientific">Elasticomyces elasticus</name>
    <dbReference type="NCBI Taxonomy" id="574655"/>
    <lineage>
        <taxon>Eukaryota</taxon>
        <taxon>Fungi</taxon>
        <taxon>Dikarya</taxon>
        <taxon>Ascomycota</taxon>
        <taxon>Pezizomycotina</taxon>
        <taxon>Dothideomycetes</taxon>
        <taxon>Dothideomycetidae</taxon>
        <taxon>Mycosphaerellales</taxon>
        <taxon>Teratosphaeriaceae</taxon>
        <taxon>Elasticomyces</taxon>
    </lineage>
</organism>
<feature type="domain" description="DUF7223" evidence="3">
    <location>
        <begin position="228"/>
        <end position="495"/>
    </location>
</feature>
<dbReference type="EMBL" id="JAVRQU010000004">
    <property type="protein sequence ID" value="KAK5704041.1"/>
    <property type="molecule type" value="Genomic_DNA"/>
</dbReference>
<proteinExistence type="predicted"/>
<dbReference type="InterPro" id="IPR054293">
    <property type="entry name" value="DUF7029"/>
</dbReference>
<evidence type="ECO:0000259" key="3">
    <source>
        <dbReference type="Pfam" id="PF23865"/>
    </source>
</evidence>
<sequence>MNFPLEPRAPVPEYSFYTPQDAPSLEARGYRAMSGFFARPHEFDLYKRDELPAQTDIDLKTAQSWYWGSDNMINMNLTCYTMQDNERLLGQESFADAIATASCTANSLAFTLNEAATYAAAHIAWGWVNHETNRTLTLVTENIGCTNETRQPWIVSAATFDSANQAVSFTATPTPWIDAIPRYGLRFSHDNITEAAPPSVADAINAGLSKRGLQKRFFFPEAKKRFTIDVSHDFSRNIFDTSIGDNVNAKVDCNPCGTKGKLNLDVDVLAIIAFPPRLEKATATLTPDGVGATVQIDLALQGELTNGVNQKFNLVTIGLPGSINILGLVIIGPQLQVDAIAQLSKVTAKAAVAFGVEMDVPASAIANLDLVHPENNKFQDWTPVFTPIPPTIDASVSVTGSVAPEINVQIGFNIKKVIDLAGGIALQAPQLSFDLSAQAESAGGVCGNPDAHLGLNFDVNLGVELDAFGGNAETSLPNKFILFATSTQIFSTCLTVAGGAPAPTDTTATTTDAAPATTTQASPTSLTNQTLSG</sequence>
<feature type="region of interest" description="Disordered" evidence="1">
    <location>
        <begin position="502"/>
        <end position="533"/>
    </location>
</feature>
<dbReference type="Proteomes" id="UP001310594">
    <property type="component" value="Unassembled WGS sequence"/>
</dbReference>
<name>A0AAN7VUD9_9PEZI</name>
<evidence type="ECO:0000313" key="5">
    <source>
        <dbReference type="Proteomes" id="UP001310594"/>
    </source>
</evidence>
<dbReference type="Pfam" id="PF22974">
    <property type="entry name" value="DUF7029"/>
    <property type="match status" value="1"/>
</dbReference>
<comment type="caution">
    <text evidence="4">The sequence shown here is derived from an EMBL/GenBank/DDBJ whole genome shotgun (WGS) entry which is preliminary data.</text>
</comment>
<feature type="domain" description="DUF7029" evidence="2">
    <location>
        <begin position="82"/>
        <end position="181"/>
    </location>
</feature>
<gene>
    <name evidence="4" type="ORF">LTR97_003054</name>
</gene>
<evidence type="ECO:0000259" key="2">
    <source>
        <dbReference type="Pfam" id="PF22974"/>
    </source>
</evidence>
<evidence type="ECO:0000313" key="4">
    <source>
        <dbReference type="EMBL" id="KAK5704041.1"/>
    </source>
</evidence>
<dbReference type="AlphaFoldDB" id="A0AAN7VUD9"/>
<reference evidence="4" key="1">
    <citation type="submission" date="2023-08" db="EMBL/GenBank/DDBJ databases">
        <title>Black Yeasts Isolated from many extreme environments.</title>
        <authorList>
            <person name="Coleine C."/>
            <person name="Stajich J.E."/>
            <person name="Selbmann L."/>
        </authorList>
    </citation>
    <scope>NUCLEOTIDE SEQUENCE</scope>
    <source>
        <strain evidence="4">CCFEE 5810</strain>
    </source>
</reference>
<accession>A0AAN7VUD9</accession>
<dbReference type="Pfam" id="PF23865">
    <property type="entry name" value="DUF7223"/>
    <property type="match status" value="1"/>
</dbReference>
<protein>
    <submittedName>
        <fullName evidence="4">Uncharacterized protein</fullName>
    </submittedName>
</protein>
<evidence type="ECO:0000256" key="1">
    <source>
        <dbReference type="SAM" id="MobiDB-lite"/>
    </source>
</evidence>